<dbReference type="PANTHER" id="PTHR40619">
    <property type="entry name" value="FUNGAL STAND N-TERMINAL GOODBYE DOMAIN-CONTAINING PROTEIN"/>
    <property type="match status" value="1"/>
</dbReference>
<dbReference type="EMBL" id="LKEA01000086">
    <property type="protein sequence ID" value="ROV87889.1"/>
    <property type="molecule type" value="Genomic_DNA"/>
</dbReference>
<dbReference type="Proteomes" id="UP000283895">
    <property type="component" value="Unassembled WGS sequence"/>
</dbReference>
<comment type="caution">
    <text evidence="2">The sequence shown here is derived from an EMBL/GenBank/DDBJ whole genome shotgun (WGS) entry which is preliminary data.</text>
</comment>
<feature type="region of interest" description="Disordered" evidence="1">
    <location>
        <begin position="659"/>
        <end position="698"/>
    </location>
</feature>
<sequence length="698" mass="78885">MPEDLCPPSRSRLLTNPAAEFLETRGAEALGVRSTRTVPGPEFVPELDKFVSYGLLAGKNYFEESEVRKQLFQVTLKKFCEHLEKRKDKDPSLKIKEPNQYTFRDVWEIAEKLSEEHRHVEHVRHGMRSIHKFFRKTGENSSALKRLLAFVPDNTYGSVICGGFTVILGALQRAHDLREDMYSALEKIPKKLQRIGELVQIHHQSTDLLVCADGVLVAIFMTLEIIMSELTKSITRKTIMVTMKGDRYGADIKEALKNLETKVEEFMSQAEICGAQQGGRVEEDVSYTKEDVSYIREDVSCIKEDVSYIKNNFCRQLTKDKAIQREEERVLEEAKAVEDKAHNVTLQDLRQKVKQQRLQLAVYNKCYGFLIANPAIDSRTGKVSVKDLKAIQQNWTLTRASSDTGPSSLDLWLQELQRPDVASTAHCKECLRNSWDLSLKAQDSLMWITGSDELRSWLRASQSTTLVIDSETRPDELMNPMTLSMALVVETLTDKADFPVLSFFCGFRANDAYNEQLSGPLGMLNCLNAQFLMYLRRWNPDIFIPSLGGRRFRQQSQRHVTEALNLLELLVQQLSPTDDAIVIVIESACRLVGPSSKADKAIRGILDIAENAPIIFKVLITDMMSNRAIEGRAVTKLFLPDYIDGERQGLNLDMMQSEATKSAAAFRPHQNSDSSSDGSSSSDDNQSDDESDTSEEDE</sequence>
<dbReference type="OrthoDB" id="5419927at2759"/>
<name>A0A423VAJ3_9PEZI</name>
<evidence type="ECO:0008006" key="4">
    <source>
        <dbReference type="Google" id="ProtNLM"/>
    </source>
</evidence>
<protein>
    <recommendedName>
        <fullName evidence="4">Fungal STAND N-terminal Goodbye domain-containing protein</fullName>
    </recommendedName>
</protein>
<evidence type="ECO:0000256" key="1">
    <source>
        <dbReference type="SAM" id="MobiDB-lite"/>
    </source>
</evidence>
<evidence type="ECO:0000313" key="2">
    <source>
        <dbReference type="EMBL" id="ROV87889.1"/>
    </source>
</evidence>
<keyword evidence="3" id="KW-1185">Reference proteome</keyword>
<accession>A0A423VAJ3</accession>
<proteinExistence type="predicted"/>
<organism evidence="2 3">
    <name type="scientific">Cytospora schulzeri</name>
    <dbReference type="NCBI Taxonomy" id="448051"/>
    <lineage>
        <taxon>Eukaryota</taxon>
        <taxon>Fungi</taxon>
        <taxon>Dikarya</taxon>
        <taxon>Ascomycota</taxon>
        <taxon>Pezizomycotina</taxon>
        <taxon>Sordariomycetes</taxon>
        <taxon>Sordariomycetidae</taxon>
        <taxon>Diaporthales</taxon>
        <taxon>Cytosporaceae</taxon>
        <taxon>Cytospora</taxon>
    </lineage>
</organism>
<dbReference type="PANTHER" id="PTHR40619:SF3">
    <property type="entry name" value="FUNGAL STAND N-TERMINAL GOODBYE DOMAIN-CONTAINING PROTEIN"/>
    <property type="match status" value="1"/>
</dbReference>
<feature type="compositionally biased region" description="Low complexity" evidence="1">
    <location>
        <begin position="672"/>
        <end position="684"/>
    </location>
</feature>
<feature type="compositionally biased region" description="Acidic residues" evidence="1">
    <location>
        <begin position="685"/>
        <end position="698"/>
    </location>
</feature>
<reference evidence="2 3" key="1">
    <citation type="submission" date="2015-09" db="EMBL/GenBank/DDBJ databases">
        <title>Host preference determinants of Valsa canker pathogens revealed by comparative genomics.</title>
        <authorList>
            <person name="Yin Z."/>
            <person name="Huang L."/>
        </authorList>
    </citation>
    <scope>NUCLEOTIDE SEQUENCE [LARGE SCALE GENOMIC DNA]</scope>
    <source>
        <strain evidence="2 3">03-1</strain>
    </source>
</reference>
<gene>
    <name evidence="2" type="ORF">VMCG_10294</name>
</gene>
<evidence type="ECO:0000313" key="3">
    <source>
        <dbReference type="Proteomes" id="UP000283895"/>
    </source>
</evidence>
<dbReference type="AlphaFoldDB" id="A0A423VAJ3"/>